<dbReference type="AlphaFoldDB" id="A0A6C2U093"/>
<gene>
    <name evidence="1" type="ORF">PDESU_01688</name>
</gene>
<name>A0A6C2U093_PONDE</name>
<protein>
    <submittedName>
        <fullName evidence="1">Uncharacterized protein</fullName>
    </submittedName>
</protein>
<evidence type="ECO:0000313" key="2">
    <source>
        <dbReference type="Proteomes" id="UP000366872"/>
    </source>
</evidence>
<proteinExistence type="predicted"/>
<reference evidence="1 2" key="1">
    <citation type="submission" date="2019-04" db="EMBL/GenBank/DDBJ databases">
        <authorList>
            <person name="Van Vliet M D."/>
        </authorList>
    </citation>
    <scope>NUCLEOTIDE SEQUENCE [LARGE SCALE GENOMIC DNA]</scope>
    <source>
        <strain evidence="1 2">F1</strain>
    </source>
</reference>
<accession>A0A6C2U093</accession>
<evidence type="ECO:0000313" key="1">
    <source>
        <dbReference type="EMBL" id="VGO13134.1"/>
    </source>
</evidence>
<sequence length="69" mass="7220">MCSAFLYSVGSVAAFRAGGGCRGSSLLDDVNNWPVAASNVPTDAVSNETSHEVEDAALENGFFRVELLP</sequence>
<keyword evidence="2" id="KW-1185">Reference proteome</keyword>
<organism evidence="1 2">
    <name type="scientific">Pontiella desulfatans</name>
    <dbReference type="NCBI Taxonomy" id="2750659"/>
    <lineage>
        <taxon>Bacteria</taxon>
        <taxon>Pseudomonadati</taxon>
        <taxon>Kiritimatiellota</taxon>
        <taxon>Kiritimatiellia</taxon>
        <taxon>Kiritimatiellales</taxon>
        <taxon>Pontiellaceae</taxon>
        <taxon>Pontiella</taxon>
    </lineage>
</organism>
<dbReference type="Proteomes" id="UP000366872">
    <property type="component" value="Unassembled WGS sequence"/>
</dbReference>
<dbReference type="EMBL" id="CAAHFG010000001">
    <property type="protein sequence ID" value="VGO13134.1"/>
    <property type="molecule type" value="Genomic_DNA"/>
</dbReference>
<dbReference type="RefSeq" id="WP_168442092.1">
    <property type="nucleotide sequence ID" value="NZ_CAAHFG010000001.1"/>
</dbReference>